<reference evidence="2 3" key="1">
    <citation type="journal article" date="2021" name="BMC Biol.">
        <title>Horizontally acquired antibacterial genes associated with adaptive radiation of ladybird beetles.</title>
        <authorList>
            <person name="Li H.S."/>
            <person name="Tang X.F."/>
            <person name="Huang Y.H."/>
            <person name="Xu Z.Y."/>
            <person name="Chen M.L."/>
            <person name="Du X.Y."/>
            <person name="Qiu B.Y."/>
            <person name="Chen P.T."/>
            <person name="Zhang W."/>
            <person name="Slipinski A."/>
            <person name="Escalona H.E."/>
            <person name="Waterhouse R.M."/>
            <person name="Zwick A."/>
            <person name="Pang H."/>
        </authorList>
    </citation>
    <scope>NUCLEOTIDE SEQUENCE [LARGE SCALE GENOMIC DNA]</scope>
    <source>
        <strain evidence="2">SYSU2018</strain>
    </source>
</reference>
<gene>
    <name evidence="2" type="ORF">HHI36_020127</name>
</gene>
<proteinExistence type="predicted"/>
<sequence length="176" mass="19406">MINDQPITIEQFNKLMPKAFSISDDSKSIKEDQSDIVSEFSKCRATLEYLSEKLDDHKKSINNCENKIDALASKSSTTASGLDKLSERVDNLKLECSTSIPVSSQSGQAADNAAIRAVDRMQRARIVSLRGVLESADDTGSVLENDKLVIYGVLSVVRCNVAPKSFFRVSKKKEDK</sequence>
<dbReference type="Proteomes" id="UP001516400">
    <property type="component" value="Unassembled WGS sequence"/>
</dbReference>
<organism evidence="2 3">
    <name type="scientific">Cryptolaemus montrouzieri</name>
    <dbReference type="NCBI Taxonomy" id="559131"/>
    <lineage>
        <taxon>Eukaryota</taxon>
        <taxon>Metazoa</taxon>
        <taxon>Ecdysozoa</taxon>
        <taxon>Arthropoda</taxon>
        <taxon>Hexapoda</taxon>
        <taxon>Insecta</taxon>
        <taxon>Pterygota</taxon>
        <taxon>Neoptera</taxon>
        <taxon>Endopterygota</taxon>
        <taxon>Coleoptera</taxon>
        <taxon>Polyphaga</taxon>
        <taxon>Cucujiformia</taxon>
        <taxon>Coccinelloidea</taxon>
        <taxon>Coccinellidae</taxon>
        <taxon>Scymninae</taxon>
        <taxon>Scymnini</taxon>
        <taxon>Cryptolaemus</taxon>
    </lineage>
</organism>
<evidence type="ECO:0000313" key="2">
    <source>
        <dbReference type="EMBL" id="KAL3275360.1"/>
    </source>
</evidence>
<keyword evidence="1" id="KW-0175">Coiled coil</keyword>
<comment type="caution">
    <text evidence="2">The sequence shown here is derived from an EMBL/GenBank/DDBJ whole genome shotgun (WGS) entry which is preliminary data.</text>
</comment>
<name>A0ABD2NAD8_9CUCU</name>
<feature type="coiled-coil region" evidence="1">
    <location>
        <begin position="47"/>
        <end position="74"/>
    </location>
</feature>
<dbReference type="EMBL" id="JABFTP020000083">
    <property type="protein sequence ID" value="KAL3275360.1"/>
    <property type="molecule type" value="Genomic_DNA"/>
</dbReference>
<keyword evidence="3" id="KW-1185">Reference proteome</keyword>
<accession>A0ABD2NAD8</accession>
<protein>
    <submittedName>
        <fullName evidence="2">Uncharacterized protein</fullName>
    </submittedName>
</protein>
<evidence type="ECO:0000313" key="3">
    <source>
        <dbReference type="Proteomes" id="UP001516400"/>
    </source>
</evidence>
<evidence type="ECO:0000256" key="1">
    <source>
        <dbReference type="SAM" id="Coils"/>
    </source>
</evidence>
<dbReference type="AlphaFoldDB" id="A0ABD2NAD8"/>